<dbReference type="Proteomes" id="UP000601435">
    <property type="component" value="Unassembled WGS sequence"/>
</dbReference>
<dbReference type="AlphaFoldDB" id="A0A813CJ87"/>
<evidence type="ECO:0000259" key="7">
    <source>
        <dbReference type="PROSITE" id="PS50850"/>
    </source>
</evidence>
<dbReference type="PANTHER" id="PTHR23504">
    <property type="entry name" value="MAJOR FACILITATOR SUPERFAMILY DOMAIN-CONTAINING PROTEIN 10"/>
    <property type="match status" value="1"/>
</dbReference>
<dbReference type="GO" id="GO:0022857">
    <property type="term" value="F:transmembrane transporter activity"/>
    <property type="evidence" value="ECO:0007669"/>
    <property type="project" value="InterPro"/>
</dbReference>
<reference evidence="8" key="1">
    <citation type="submission" date="2021-02" db="EMBL/GenBank/DDBJ databases">
        <authorList>
            <person name="Dougan E. K."/>
            <person name="Rhodes N."/>
            <person name="Thang M."/>
            <person name="Chan C."/>
        </authorList>
    </citation>
    <scope>NUCLEOTIDE SEQUENCE</scope>
</reference>
<evidence type="ECO:0000256" key="4">
    <source>
        <dbReference type="ARBA" id="ARBA00022989"/>
    </source>
</evidence>
<dbReference type="InterPro" id="IPR001958">
    <property type="entry name" value="Tet-R_TetA/multi-R_MdtG-like"/>
</dbReference>
<dbReference type="CDD" id="cd17330">
    <property type="entry name" value="MFS_SLC46_TetA_like"/>
    <property type="match status" value="1"/>
</dbReference>
<evidence type="ECO:0000256" key="2">
    <source>
        <dbReference type="ARBA" id="ARBA00022448"/>
    </source>
</evidence>
<evidence type="ECO:0000313" key="9">
    <source>
        <dbReference type="Proteomes" id="UP000601435"/>
    </source>
</evidence>
<dbReference type="EMBL" id="CAJNJA010101918">
    <property type="protein sequence ID" value="CAE7944513.1"/>
    <property type="molecule type" value="Genomic_DNA"/>
</dbReference>
<evidence type="ECO:0000313" key="8">
    <source>
        <dbReference type="EMBL" id="CAE7944513.1"/>
    </source>
</evidence>
<evidence type="ECO:0000256" key="1">
    <source>
        <dbReference type="ARBA" id="ARBA00004141"/>
    </source>
</evidence>
<keyword evidence="3 6" id="KW-0812">Transmembrane</keyword>
<feature type="domain" description="Major facilitator superfamily (MFS) profile" evidence="7">
    <location>
        <begin position="19"/>
        <end position="479"/>
    </location>
</feature>
<sequence>MALQLASGEEAKPKLNAKTLFVLGAMNLIDCINVNLLTPYVDKMVSTFLDKSPQSPEVAHTVGLLIGLYSLLEVICSPFWGMFADFAGRKPCLLIGLAGSAIAPILFGLGQSLPVIFAARALDGFFCGNMGVTRTYLGEIVDETNEARGFSFLALCFSVGLFLGPILGGELVYPAHWAPSIFGDTVFDSHPFLLPNLTYAIFAAVSWCIGATFLEETLPKSQRCVRHRSTVAIPPTPSMRRTLSGTDPSGAPRSYVCEDANEPANSGIADSKCYPMTVIQVMIAYCGLSGCVAAQNQLMILLVSYDRSADGFAFGPQEIGIMQNIGAVGLLMSQLFLYPTLTKKLGFLNTFVIGCVLCNLSYGLFPIYGLYADPATYGSWRFLPLGLCQFFYTAGTGMMYPTTFAFINRASEGMSRGAVNGWANSTGALCRAVFPPAAAALLGQCNRLGPFGRYIPFYVITFILVLTLAVSWTGLRKIDQKSVRTVTSQTASCADEEGAINGESFVSSSAWDTYAPVVLMSDQVWPDKCACSANACGCRFSFGYAAEAPHLLGALRGPALPLQAWWSATDSEAMLSLEMVGPLLTAARLVAGKLRPASAFNWPAILDLLRSDEAAALLGASPALHGEVIAAVKSGEGWAPCEAAAVEEAKGLLSTLQVGGTWVAPRRSRRLSPPRVGAVKPYGWLNETLQRSADGLAGRLFEFYPPVADSNFVGGRSSYSSLHEDFPYAVNGLVALAAAAGQRRVGVLADEAIERLLATSAGGWLGPDEWPLMEESEEAMAERFGRLSGSLWARFPALQALVQYAEWRAKEPGDRGCRAFFAAEAFVLELGRRLDEGRVRLVAWSSARWPELLWVLQALRGPRAPRTACGAAAPDGLALRRLAWLARLFPIETEIGNCWVKLQGYDWQRWFSNETFPKKALSREEFSLYSHGVNNAVAFKFAALWSGEMDAADAADAAEASLNAWHQLRRYHGVASGAIGADEHLAGRAPHRGTELCVVVESMRSLEEAYAAMPNRPELADSLEVLAFNSLPAAVSDDHWTHQYLTQSNAAFAGIESVQETDNDGPRLSKVFGNVGVDATLYGLSPNFPCCTVNFAQGWAKFVASGLWLFEDGGRQLGLQETPLLLSAAFAPSSISVPEPVGGEGHFTSRDRIVPEVRWSCLLRIPSIQRVRCATLREASALRFSSSFVCRSGPTSSAQRLPVLVAAFFSRMSRLSVHPHLVSSSRSRMPSGRSALFRSRC</sequence>
<feature type="transmembrane region" description="Helical" evidence="6">
    <location>
        <begin position="321"/>
        <end position="338"/>
    </location>
</feature>
<accession>A0A813CJ87</accession>
<dbReference type="PROSITE" id="PS50850">
    <property type="entry name" value="MFS"/>
    <property type="match status" value="1"/>
</dbReference>
<dbReference type="Pfam" id="PF07690">
    <property type="entry name" value="MFS_1"/>
    <property type="match status" value="1"/>
</dbReference>
<dbReference type="PANTHER" id="PTHR23504:SF15">
    <property type="entry name" value="MAJOR FACILITATOR SUPERFAMILY (MFS) PROFILE DOMAIN-CONTAINING PROTEIN"/>
    <property type="match status" value="1"/>
</dbReference>
<comment type="subcellular location">
    <subcellularLocation>
        <location evidence="1">Membrane</location>
        <topology evidence="1">Multi-pass membrane protein</topology>
    </subcellularLocation>
</comment>
<feature type="transmembrane region" description="Helical" evidence="6">
    <location>
        <begin position="58"/>
        <end position="80"/>
    </location>
</feature>
<name>A0A813CJ87_9DINO</name>
<keyword evidence="4 6" id="KW-1133">Transmembrane helix</keyword>
<keyword evidence="2" id="KW-0813">Transport</keyword>
<feature type="transmembrane region" description="Helical" evidence="6">
    <location>
        <begin position="282"/>
        <end position="301"/>
    </location>
</feature>
<feature type="transmembrane region" description="Helical" evidence="6">
    <location>
        <begin position="455"/>
        <end position="475"/>
    </location>
</feature>
<dbReference type="InterPro" id="IPR036259">
    <property type="entry name" value="MFS_trans_sf"/>
</dbReference>
<dbReference type="OrthoDB" id="414765at2759"/>
<dbReference type="GO" id="GO:0016020">
    <property type="term" value="C:membrane"/>
    <property type="evidence" value="ECO:0007669"/>
    <property type="project" value="UniProtKB-SubCell"/>
</dbReference>
<comment type="caution">
    <text evidence="8">The sequence shown here is derived from an EMBL/GenBank/DDBJ whole genome shotgun (WGS) entry which is preliminary data.</text>
</comment>
<dbReference type="SUPFAM" id="SSF103473">
    <property type="entry name" value="MFS general substrate transporter"/>
    <property type="match status" value="1"/>
</dbReference>
<evidence type="ECO:0000256" key="5">
    <source>
        <dbReference type="ARBA" id="ARBA00023136"/>
    </source>
</evidence>
<feature type="transmembrane region" description="Helical" evidence="6">
    <location>
        <begin position="92"/>
        <end position="109"/>
    </location>
</feature>
<feature type="transmembrane region" description="Helical" evidence="6">
    <location>
        <begin position="20"/>
        <end position="38"/>
    </location>
</feature>
<protein>
    <submittedName>
        <fullName evidence="8">MfsB protein</fullName>
    </submittedName>
</protein>
<feature type="transmembrane region" description="Helical" evidence="6">
    <location>
        <begin position="115"/>
        <end position="137"/>
    </location>
</feature>
<keyword evidence="5 6" id="KW-0472">Membrane</keyword>
<dbReference type="InterPro" id="IPR020846">
    <property type="entry name" value="MFS_dom"/>
</dbReference>
<feature type="transmembrane region" description="Helical" evidence="6">
    <location>
        <begin position="193"/>
        <end position="214"/>
    </location>
</feature>
<dbReference type="PRINTS" id="PR01035">
    <property type="entry name" value="TCRTETA"/>
</dbReference>
<proteinExistence type="predicted"/>
<gene>
    <name evidence="8" type="primary">mfsB</name>
    <name evidence="8" type="ORF">SNEC2469_LOCUS35355</name>
</gene>
<organism evidence="8 9">
    <name type="scientific">Symbiodinium necroappetens</name>
    <dbReference type="NCBI Taxonomy" id="1628268"/>
    <lineage>
        <taxon>Eukaryota</taxon>
        <taxon>Sar</taxon>
        <taxon>Alveolata</taxon>
        <taxon>Dinophyceae</taxon>
        <taxon>Suessiales</taxon>
        <taxon>Symbiodiniaceae</taxon>
        <taxon>Symbiodinium</taxon>
    </lineage>
</organism>
<evidence type="ECO:0000256" key="3">
    <source>
        <dbReference type="ARBA" id="ARBA00022692"/>
    </source>
</evidence>
<dbReference type="Gene3D" id="1.20.1250.20">
    <property type="entry name" value="MFS general substrate transporter like domains"/>
    <property type="match status" value="1"/>
</dbReference>
<feature type="transmembrane region" description="Helical" evidence="6">
    <location>
        <begin position="383"/>
        <end position="407"/>
    </location>
</feature>
<keyword evidence="9" id="KW-1185">Reference proteome</keyword>
<evidence type="ECO:0000256" key="6">
    <source>
        <dbReference type="SAM" id="Phobius"/>
    </source>
</evidence>
<feature type="transmembrane region" description="Helical" evidence="6">
    <location>
        <begin position="149"/>
        <end position="173"/>
    </location>
</feature>
<feature type="transmembrane region" description="Helical" evidence="6">
    <location>
        <begin position="350"/>
        <end position="371"/>
    </location>
</feature>
<dbReference type="InterPro" id="IPR011701">
    <property type="entry name" value="MFS"/>
</dbReference>